<proteinExistence type="evidence at transcript level"/>
<dbReference type="GO" id="GO:0045041">
    <property type="term" value="P:protein import into mitochondrial intermembrane space"/>
    <property type="evidence" value="ECO:0007669"/>
    <property type="project" value="InterPro"/>
</dbReference>
<dbReference type="GeneID" id="109430275"/>
<feature type="compositionally biased region" description="Low complexity" evidence="9">
    <location>
        <begin position="140"/>
        <end position="162"/>
    </location>
</feature>
<dbReference type="PANTHER" id="PTHR21622:SF0">
    <property type="entry name" value="COILED-COIL-HELIX-COILED-COIL-HELIX DOMAIN CONTAINING 4"/>
    <property type="match status" value="1"/>
</dbReference>
<dbReference type="EMBL" id="GAPW01005237">
    <property type="protein sequence ID" value="JAC08361.1"/>
    <property type="molecule type" value="mRNA"/>
</dbReference>
<keyword evidence="7" id="KW-1015">Disulfide bond</keyword>
<evidence type="ECO:0000313" key="13">
    <source>
        <dbReference type="Proteomes" id="UP000069940"/>
    </source>
</evidence>
<feature type="region of interest" description="Disordered" evidence="9">
    <location>
        <begin position="104"/>
        <end position="162"/>
    </location>
</feature>
<dbReference type="PANTHER" id="PTHR21622">
    <property type="entry name" value="COILED-COIL-HELIX-COILED-COIL-HELIX DOMAIN CONTAINING 4"/>
    <property type="match status" value="1"/>
</dbReference>
<keyword evidence="6" id="KW-0496">Mitochondrion</keyword>
<keyword evidence="4" id="KW-0560">Oxidoreductase</keyword>
<reference evidence="11" key="1">
    <citation type="journal article" date="2014" name="PLoS Negl. Trop. Dis.">
        <title>Identification and characterization of seminal fluid proteins in the Asian tiger mosquito, Aedes albopictus.</title>
        <authorList>
            <person name="Boes K.E."/>
            <person name="Ribeiro J.M."/>
            <person name="Wong A."/>
            <person name="Harrington L.C."/>
            <person name="Wolfner M.F."/>
            <person name="Sirot L.K."/>
        </authorList>
    </citation>
    <scope>NUCLEOTIDE SEQUENCE</scope>
    <source>
        <tissue evidence="11">Reproductive organs</tissue>
    </source>
</reference>
<comment type="subcellular location">
    <subcellularLocation>
        <location evidence="1">Mitochondrion</location>
    </subcellularLocation>
</comment>
<name>A0A023EHJ4_AEDAL</name>
<evidence type="ECO:0000313" key="12">
    <source>
        <dbReference type="EnsemblMetazoa" id="AALFPA23_003200.P3422"/>
    </source>
</evidence>
<feature type="domain" description="CHCH" evidence="10">
    <location>
        <begin position="59"/>
        <end position="94"/>
    </location>
</feature>
<evidence type="ECO:0000256" key="3">
    <source>
        <dbReference type="ARBA" id="ARBA00022927"/>
    </source>
</evidence>
<dbReference type="VEuPathDB" id="VectorBase:AALC636_027320"/>
<evidence type="ECO:0000313" key="11">
    <source>
        <dbReference type="EMBL" id="JAC08361.1"/>
    </source>
</evidence>
<keyword evidence="8" id="KW-0676">Redox-active center</keyword>
<evidence type="ECO:0000256" key="8">
    <source>
        <dbReference type="ARBA" id="ARBA00023284"/>
    </source>
</evidence>
<evidence type="ECO:0000256" key="4">
    <source>
        <dbReference type="ARBA" id="ARBA00023002"/>
    </source>
</evidence>
<evidence type="ECO:0000256" key="6">
    <source>
        <dbReference type="ARBA" id="ARBA00023128"/>
    </source>
</evidence>
<evidence type="ECO:0000256" key="9">
    <source>
        <dbReference type="SAM" id="MobiDB-lite"/>
    </source>
</evidence>
<evidence type="ECO:0000256" key="2">
    <source>
        <dbReference type="ARBA" id="ARBA00022448"/>
    </source>
</evidence>
<dbReference type="InterPro" id="IPR010625">
    <property type="entry name" value="CHCH"/>
</dbReference>
<dbReference type="EnsemblMetazoa" id="AALFPA23_003200.R3422">
    <property type="protein sequence ID" value="AALFPA23_003200.P3422"/>
    <property type="gene ID" value="AALFPA23_003200"/>
</dbReference>
<dbReference type="GO" id="GO:0005758">
    <property type="term" value="C:mitochondrial intermembrane space"/>
    <property type="evidence" value="ECO:0007669"/>
    <property type="project" value="TreeGrafter"/>
</dbReference>
<sequence length="162" mass="17133">MSLCKSFGKDKVIFATAEDHATPSTVELPEPEASPGLILENGDINWNCPCLGGMATGPCGVEFREAFSCFHYSEAQPKGSDCYDAFKTMQDCMANYPGVYKQNLQDEEDGGMDLGAVLDEDEEDPDKQTLKQDDEASANVSSTAGGHSSSGAGSSTAVAQKS</sequence>
<dbReference type="GO" id="GO:0015035">
    <property type="term" value="F:protein-disulfide reductase activity"/>
    <property type="evidence" value="ECO:0007669"/>
    <property type="project" value="InterPro"/>
</dbReference>
<evidence type="ECO:0000256" key="5">
    <source>
        <dbReference type="ARBA" id="ARBA00023010"/>
    </source>
</evidence>
<dbReference type="Pfam" id="PF06747">
    <property type="entry name" value="CHCH"/>
    <property type="match status" value="1"/>
</dbReference>
<dbReference type="Proteomes" id="UP000069940">
    <property type="component" value="Unassembled WGS sequence"/>
</dbReference>
<dbReference type="InterPro" id="IPR039289">
    <property type="entry name" value="CHCHD4"/>
</dbReference>
<keyword evidence="5" id="KW-0811">Translocation</keyword>
<accession>A0A023EHJ4</accession>
<keyword evidence="3" id="KW-0653">Protein transport</keyword>
<dbReference type="VEuPathDB" id="VectorBase:AALFPA_079351"/>
<evidence type="ECO:0000256" key="1">
    <source>
        <dbReference type="ARBA" id="ARBA00004173"/>
    </source>
</evidence>
<reference evidence="13" key="2">
    <citation type="journal article" date="2015" name="Proc. Natl. Acad. Sci. U.S.A.">
        <title>Genome sequence of the Asian Tiger mosquito, Aedes albopictus, reveals insights into its biology, genetics, and evolution.</title>
        <authorList>
            <person name="Chen X.G."/>
            <person name="Jiang X."/>
            <person name="Gu J."/>
            <person name="Xu M."/>
            <person name="Wu Y."/>
            <person name="Deng Y."/>
            <person name="Zhang C."/>
            <person name="Bonizzoni M."/>
            <person name="Dermauw W."/>
            <person name="Vontas J."/>
            <person name="Armbruster P."/>
            <person name="Huang X."/>
            <person name="Yang Y."/>
            <person name="Zhang H."/>
            <person name="He W."/>
            <person name="Peng H."/>
            <person name="Liu Y."/>
            <person name="Wu K."/>
            <person name="Chen J."/>
            <person name="Lirakis M."/>
            <person name="Topalis P."/>
            <person name="Van Leeuwen T."/>
            <person name="Hall A.B."/>
            <person name="Jiang X."/>
            <person name="Thorpe C."/>
            <person name="Mueller R.L."/>
            <person name="Sun C."/>
            <person name="Waterhouse R.M."/>
            <person name="Yan G."/>
            <person name="Tu Z.J."/>
            <person name="Fang X."/>
            <person name="James A.A."/>
        </authorList>
    </citation>
    <scope>NUCLEOTIDE SEQUENCE [LARGE SCALE GENOMIC DNA]</scope>
    <source>
        <strain evidence="13">Foshan</strain>
    </source>
</reference>
<protein>
    <recommendedName>
        <fullName evidence="10">CHCH domain-containing protein</fullName>
    </recommendedName>
</protein>
<dbReference type="KEGG" id="aalb:109430275"/>
<dbReference type="RefSeq" id="XP_029722886.1">
    <property type="nucleotide sequence ID" value="XM_029867026.2"/>
</dbReference>
<dbReference type="AlphaFoldDB" id="A0A023EHJ4"/>
<evidence type="ECO:0000256" key="7">
    <source>
        <dbReference type="ARBA" id="ARBA00023157"/>
    </source>
</evidence>
<dbReference type="OrthoDB" id="7481291at2759"/>
<dbReference type="Gene3D" id="1.10.287.2900">
    <property type="match status" value="1"/>
</dbReference>
<evidence type="ECO:0000259" key="10">
    <source>
        <dbReference type="Pfam" id="PF06747"/>
    </source>
</evidence>
<organism evidence="11">
    <name type="scientific">Aedes albopictus</name>
    <name type="common">Asian tiger mosquito</name>
    <name type="synonym">Stegomyia albopicta</name>
    <dbReference type="NCBI Taxonomy" id="7160"/>
    <lineage>
        <taxon>Eukaryota</taxon>
        <taxon>Metazoa</taxon>
        <taxon>Ecdysozoa</taxon>
        <taxon>Arthropoda</taxon>
        <taxon>Hexapoda</taxon>
        <taxon>Insecta</taxon>
        <taxon>Pterygota</taxon>
        <taxon>Neoptera</taxon>
        <taxon>Endopterygota</taxon>
        <taxon>Diptera</taxon>
        <taxon>Nematocera</taxon>
        <taxon>Culicoidea</taxon>
        <taxon>Culicidae</taxon>
        <taxon>Culicinae</taxon>
        <taxon>Aedini</taxon>
        <taxon>Aedes</taxon>
        <taxon>Stegomyia</taxon>
    </lineage>
</organism>
<dbReference type="PROSITE" id="PS51808">
    <property type="entry name" value="CHCH"/>
    <property type="match status" value="1"/>
</dbReference>
<reference evidence="12" key="3">
    <citation type="submission" date="2025-05" db="UniProtKB">
        <authorList>
            <consortium name="EnsemblMetazoa"/>
        </authorList>
    </citation>
    <scope>IDENTIFICATION</scope>
    <source>
        <strain evidence="12">Foshan</strain>
    </source>
</reference>
<keyword evidence="2" id="KW-0813">Transport</keyword>
<keyword evidence="13" id="KW-1185">Reference proteome</keyword>
<dbReference type="OMA" id="SEWVLEM"/>